<dbReference type="RefSeq" id="WP_135651573.1">
    <property type="nucleotide sequence ID" value="NZ_RQGF01000043.1"/>
</dbReference>
<dbReference type="Proteomes" id="UP000297762">
    <property type="component" value="Unassembled WGS sequence"/>
</dbReference>
<reference evidence="2" key="1">
    <citation type="journal article" date="2019" name="PLoS Negl. Trop. Dis.">
        <title>Revisiting the worldwide diversity of Leptospira species in the environment.</title>
        <authorList>
            <person name="Vincent A.T."/>
            <person name="Schiettekatte O."/>
            <person name="Bourhy P."/>
            <person name="Veyrier F.J."/>
            <person name="Picardeau M."/>
        </authorList>
    </citation>
    <scope>NUCLEOTIDE SEQUENCE [LARGE SCALE GENOMIC DNA]</scope>
    <source>
        <strain evidence="2">201702455</strain>
    </source>
</reference>
<accession>A0A4R9JZJ0</accession>
<dbReference type="OrthoDB" id="326510at2"/>
<evidence type="ECO:0000256" key="1">
    <source>
        <dbReference type="SAM" id="Phobius"/>
    </source>
</evidence>
<feature type="transmembrane region" description="Helical" evidence="1">
    <location>
        <begin position="157"/>
        <end position="176"/>
    </location>
</feature>
<sequence length="190" mass="21775">MLAKKATPIVCDLRVFSQEEREEHIRLSEKVLGSNTGFFETEKALELYFGPSSSKEELTKWFLNESRCCPFLDFELEEKEKRFVLKIYSSKEGLEYFKSVLMSKRKETIKSQIDIKKGVGIFSVIAAGALCLACFAPLLFGYFSAEFVTRFLDLEKYMIPVFGVLLTGSWVLVSRWRKKRNPEKSSGCGC</sequence>
<feature type="transmembrane region" description="Helical" evidence="1">
    <location>
        <begin position="119"/>
        <end position="145"/>
    </location>
</feature>
<keyword evidence="1" id="KW-0812">Transmembrane</keyword>
<evidence type="ECO:0000313" key="3">
    <source>
        <dbReference type="Proteomes" id="UP000297762"/>
    </source>
</evidence>
<gene>
    <name evidence="2" type="ORF">EHQ64_20000</name>
</gene>
<proteinExistence type="predicted"/>
<evidence type="ECO:0000313" key="2">
    <source>
        <dbReference type="EMBL" id="TGL57675.1"/>
    </source>
</evidence>
<keyword evidence="1" id="KW-0472">Membrane</keyword>
<name>A0A4R9JZJ0_9LEPT</name>
<keyword evidence="1" id="KW-1133">Transmembrane helix</keyword>
<dbReference type="AlphaFoldDB" id="A0A4R9JZJ0"/>
<dbReference type="EMBL" id="RQGF01000043">
    <property type="protein sequence ID" value="TGL57675.1"/>
    <property type="molecule type" value="Genomic_DNA"/>
</dbReference>
<protein>
    <submittedName>
        <fullName evidence="2">Uncharacterized protein</fullName>
    </submittedName>
</protein>
<keyword evidence="3" id="KW-1185">Reference proteome</keyword>
<comment type="caution">
    <text evidence="2">The sequence shown here is derived from an EMBL/GenBank/DDBJ whole genome shotgun (WGS) entry which is preliminary data.</text>
</comment>
<organism evidence="2 3">
    <name type="scientific">Leptospira sarikeiensis</name>
    <dbReference type="NCBI Taxonomy" id="2484943"/>
    <lineage>
        <taxon>Bacteria</taxon>
        <taxon>Pseudomonadati</taxon>
        <taxon>Spirochaetota</taxon>
        <taxon>Spirochaetia</taxon>
        <taxon>Leptospirales</taxon>
        <taxon>Leptospiraceae</taxon>
        <taxon>Leptospira</taxon>
    </lineage>
</organism>